<evidence type="ECO:0000313" key="1">
    <source>
        <dbReference type="EMBL" id="KPH59974.1"/>
    </source>
</evidence>
<dbReference type="PATRIC" id="fig|187330.3.peg.1931"/>
<keyword evidence="2" id="KW-1185">Reference proteome</keyword>
<gene>
    <name evidence="1" type="ORF">ADS77_16445</name>
</gene>
<proteinExistence type="predicted"/>
<comment type="caution">
    <text evidence="1">The sequence shown here is derived from an EMBL/GenBank/DDBJ whole genome shotgun (WGS) entry which is preliminary data.</text>
</comment>
<dbReference type="AlphaFoldDB" id="A0A0N1MT43"/>
<name>A0A0N1MT43_9GAMM</name>
<reference evidence="1 2" key="1">
    <citation type="submission" date="2015-08" db="EMBL/GenBank/DDBJ databases">
        <title>Draft Genome Sequence of Pseudoalteromonas porphyrae UCD-SED14.</title>
        <authorList>
            <person name="Coil D.A."/>
            <person name="Jospin G."/>
            <person name="Lee R.D."/>
            <person name="Eisen J.A."/>
        </authorList>
    </citation>
    <scope>NUCLEOTIDE SEQUENCE [LARGE SCALE GENOMIC DNA]</scope>
    <source>
        <strain evidence="1 2">UCD-SED14</strain>
    </source>
</reference>
<dbReference type="STRING" id="187330.AMS58_16180"/>
<evidence type="ECO:0008006" key="3">
    <source>
        <dbReference type="Google" id="ProtNLM"/>
    </source>
</evidence>
<sequence>MNAAKVAFFVSQGINLQHYIFLFYGYNPQYTNDKNQVNYVNCKLQRNFWALLVAALMIAGCGGSGGGAETPVEQPLTVSIDGPDSVSEDDGFTLQANINKSGTDVVVHWYDSGRSLISEEATLNIEPFDVTEDTSAVYKLYVAHNGQEVEIEHTIEVKHRINVEKKPKDAAKTVLLIQNLLLEEAQTFSNQLLAKLDGEDIELDKVCENGGLYTLSYLDNDDSSTITGGDILQQSFQDCSDNYRNALSGLRVVTILDADLQNGIIEFSVNNDDIKTLESTYSYNELMTFKGSYSTRFAYSPSTRTIAIAVNEKLKGKALKPFSYDETFYYVNIKELTIEKVIDFDTATYSIKTNGTVDDTNLNGEFSFSQEDAWYGYFMEYPHKGSIKVSSEKESILLASNFVSDSDKLNISYGEEQLQLHWSTFLPEAMSTFNMYNNIRAFRADNFDRVLDPGSVNNNSVQLDGPVPLIFSRAVAADTSASVHFQTQSGYDYINIPGRVEVAGALINIYPEQPLKADTDYDLQVSGITSVTGQEHDWIFLDIKTTDSIIPNLTSSNYFYQDNQYPTLSIEDSILNKGQALSYQWVDLNGVGIEFDDENAVSTSFSLPEGIKSDITVEVILTNDLGDLAKERITLQYLPYSGTYLFIDGIKDDYVSLGKKIIKTQEKGNFSVSRDSNNQSHLEFTFESDESSWSLNLKAPGDASLSVGEYLNATRYPFQGESSAGLDLSGEHRGCGRLYGQFEIFELEENAKNEIQKLAVNIKQSCESSESPELKGYIRFNSAVPLNP</sequence>
<protein>
    <recommendedName>
        <fullName evidence="3">SbsA Ig-like domain-containing protein</fullName>
    </recommendedName>
</protein>
<accession>A0A0N1MT43</accession>
<dbReference type="Proteomes" id="UP000037848">
    <property type="component" value="Unassembled WGS sequence"/>
</dbReference>
<dbReference type="EMBL" id="LHPH01000022">
    <property type="protein sequence ID" value="KPH59974.1"/>
    <property type="molecule type" value="Genomic_DNA"/>
</dbReference>
<evidence type="ECO:0000313" key="2">
    <source>
        <dbReference type="Proteomes" id="UP000037848"/>
    </source>
</evidence>
<organism evidence="1 2">
    <name type="scientific">Pseudoalteromonas porphyrae</name>
    <dbReference type="NCBI Taxonomy" id="187330"/>
    <lineage>
        <taxon>Bacteria</taxon>
        <taxon>Pseudomonadati</taxon>
        <taxon>Pseudomonadota</taxon>
        <taxon>Gammaproteobacteria</taxon>
        <taxon>Alteromonadales</taxon>
        <taxon>Pseudoalteromonadaceae</taxon>
        <taxon>Pseudoalteromonas</taxon>
    </lineage>
</organism>